<feature type="domain" description="Carboxymuconolactone decarboxylase-like" evidence="1">
    <location>
        <begin position="51"/>
        <end position="132"/>
    </location>
</feature>
<reference evidence="2 3" key="1">
    <citation type="journal article" date="2018" name="Mol. Biol. Evol.">
        <title>Broad Genomic Sampling Reveals a Smut Pathogenic Ancestry of the Fungal Clade Ustilaginomycotina.</title>
        <authorList>
            <person name="Kijpornyongpan T."/>
            <person name="Mondo S.J."/>
            <person name="Barry K."/>
            <person name="Sandor L."/>
            <person name="Lee J."/>
            <person name="Lipzen A."/>
            <person name="Pangilinan J."/>
            <person name="LaButti K."/>
            <person name="Hainaut M."/>
            <person name="Henrissat B."/>
            <person name="Grigoriev I.V."/>
            <person name="Spatafora J.W."/>
            <person name="Aime M.C."/>
        </authorList>
    </citation>
    <scope>NUCLEOTIDE SEQUENCE [LARGE SCALE GENOMIC DNA]</scope>
    <source>
        <strain evidence="2 3">MCA 4186</strain>
    </source>
</reference>
<dbReference type="OrthoDB" id="104509at2759"/>
<gene>
    <name evidence="2" type="ORF">FA09DRAFT_331618</name>
</gene>
<dbReference type="EMBL" id="KZ819301">
    <property type="protein sequence ID" value="PWN96028.1"/>
    <property type="molecule type" value="Genomic_DNA"/>
</dbReference>
<name>A0A316Z4Z2_9BASI</name>
<dbReference type="SUPFAM" id="SSF69118">
    <property type="entry name" value="AhpD-like"/>
    <property type="match status" value="1"/>
</dbReference>
<dbReference type="STRING" id="58919.A0A316Z4Z2"/>
<accession>A0A316Z4Z2</accession>
<dbReference type="GeneID" id="37270645"/>
<dbReference type="RefSeq" id="XP_025596307.1">
    <property type="nucleotide sequence ID" value="XM_025743101.1"/>
</dbReference>
<dbReference type="PANTHER" id="PTHR33570:SF2">
    <property type="entry name" value="CARBOXYMUCONOLACTONE DECARBOXYLASE-LIKE DOMAIN-CONTAINING PROTEIN"/>
    <property type="match status" value="1"/>
</dbReference>
<dbReference type="Pfam" id="PF02627">
    <property type="entry name" value="CMD"/>
    <property type="match status" value="1"/>
</dbReference>
<dbReference type="AlphaFoldDB" id="A0A316Z4Z2"/>
<proteinExistence type="predicted"/>
<evidence type="ECO:0000313" key="3">
    <source>
        <dbReference type="Proteomes" id="UP000245946"/>
    </source>
</evidence>
<dbReference type="InterPro" id="IPR029032">
    <property type="entry name" value="AhpD-like"/>
</dbReference>
<dbReference type="Proteomes" id="UP000245946">
    <property type="component" value="Unassembled WGS sequence"/>
</dbReference>
<evidence type="ECO:0000259" key="1">
    <source>
        <dbReference type="Pfam" id="PF02627"/>
    </source>
</evidence>
<evidence type="ECO:0000313" key="2">
    <source>
        <dbReference type="EMBL" id="PWN96028.1"/>
    </source>
</evidence>
<dbReference type="InterPro" id="IPR003779">
    <property type="entry name" value="CMD-like"/>
</dbReference>
<protein>
    <submittedName>
        <fullName evidence="2">CMD-domain-containing protein</fullName>
    </submittedName>
</protein>
<organism evidence="2 3">
    <name type="scientific">Tilletiopsis washingtonensis</name>
    <dbReference type="NCBI Taxonomy" id="58919"/>
    <lineage>
        <taxon>Eukaryota</taxon>
        <taxon>Fungi</taxon>
        <taxon>Dikarya</taxon>
        <taxon>Basidiomycota</taxon>
        <taxon>Ustilaginomycotina</taxon>
        <taxon>Exobasidiomycetes</taxon>
        <taxon>Entylomatales</taxon>
        <taxon>Entylomatales incertae sedis</taxon>
        <taxon>Tilletiopsis</taxon>
    </lineage>
</organism>
<dbReference type="GO" id="GO:0051920">
    <property type="term" value="F:peroxiredoxin activity"/>
    <property type="evidence" value="ECO:0007669"/>
    <property type="project" value="InterPro"/>
</dbReference>
<dbReference type="InterPro" id="IPR052512">
    <property type="entry name" value="4CMD/NDH-1_regulator"/>
</dbReference>
<keyword evidence="3" id="KW-1185">Reference proteome</keyword>
<sequence length="159" mass="17231">MTSSSTRVDAEYDATTLGALHTQGEERRRAVVGSAHVDRSLAAASAFTQPMQDLATTFAWGHVWNRPGLSFRDRSLLNIGMLVALNRSPELAVHTRGALTNGIGEVELREALLQAATYCGMPAGMEAFRVADKALGEWKQENGYAPDQVVPAQPEGRHK</sequence>
<dbReference type="Gene3D" id="1.20.1290.10">
    <property type="entry name" value="AhpD-like"/>
    <property type="match status" value="1"/>
</dbReference>
<dbReference type="PANTHER" id="PTHR33570">
    <property type="entry name" value="4-CARBOXYMUCONOLACTONE DECARBOXYLASE FAMILY PROTEIN"/>
    <property type="match status" value="1"/>
</dbReference>